<dbReference type="Proteomes" id="UP001322392">
    <property type="component" value="Chromosome"/>
</dbReference>
<gene>
    <name evidence="5" type="ORF">SPL95_00545</name>
</gene>
<keyword evidence="6" id="KW-1185">Reference proteome</keyword>
<dbReference type="Pfam" id="PF07804">
    <property type="entry name" value="HipA_C"/>
    <property type="match status" value="1"/>
</dbReference>
<evidence type="ECO:0000256" key="3">
    <source>
        <dbReference type="ARBA" id="ARBA00022777"/>
    </source>
</evidence>
<keyword evidence="3" id="KW-0418">Kinase</keyword>
<dbReference type="RefSeq" id="WP_311895721.1">
    <property type="nucleotide sequence ID" value="NZ_CP134777.1"/>
</dbReference>
<dbReference type="EMBL" id="CP139639">
    <property type="protein sequence ID" value="WRI27653.1"/>
    <property type="molecule type" value="Genomic_DNA"/>
</dbReference>
<dbReference type="PANTHER" id="PTHR37419:SF8">
    <property type="entry name" value="TOXIN YJJJ"/>
    <property type="match status" value="1"/>
</dbReference>
<dbReference type="PIRSF" id="PIRSF028135">
    <property type="entry name" value="UCP028135_HipA-like"/>
    <property type="match status" value="1"/>
</dbReference>
<dbReference type="InterPro" id="IPR012893">
    <property type="entry name" value="HipA-like_C"/>
</dbReference>
<reference evidence="5 6" key="1">
    <citation type="submission" date="2023-12" db="EMBL/GenBank/DDBJ databases">
        <title>First complete genome sequence of Pseudomonas canadensis strain Pcan-CK-23 isolated from homogenized tissues of Zophobas morio larvae.</title>
        <authorList>
            <person name="Kundlacz C."/>
            <person name="Aldeia C."/>
            <person name="Eddoubaji Y."/>
            <person name="Campos-Madueno E.I."/>
            <person name="Endimiani A."/>
        </authorList>
    </citation>
    <scope>NUCLEOTIDE SEQUENCE [LARGE SCALE GENOMIC DNA]</scope>
    <source>
        <strain evidence="5 6">Pcan-CK-23</strain>
    </source>
</reference>
<evidence type="ECO:0000256" key="2">
    <source>
        <dbReference type="ARBA" id="ARBA00022679"/>
    </source>
</evidence>
<dbReference type="InterPro" id="IPR052028">
    <property type="entry name" value="HipA_Ser/Thr_kinase"/>
</dbReference>
<keyword evidence="2" id="KW-0808">Transferase</keyword>
<sequence length="426" mass="47352">MTLDFAEPQKGFDSPCRFGYESDYLVSHYEQIETLFAKAVSARVPLNWEQGALKQAPAFLYDIAPAGDAKRFLMARIGQDKPEGIREDLFLLARSTPAPVGHMRVKEALQTEDGRRAIGFERKEVVGRDNRFLEYAYEEGAAIGGATGAGGEAPKLLLAQSREGLLYPDAVLADEQVSQHWFVKFSRNKGLQSDQDILRSEYHYYKAIQALGIDTVAAEGLTLEDADGIKPSLWMHRFDRSVGAQGVKRLAVESIFSLSGIAVDVAGMNHMSVLEMLVGFWRAAGQDEQVTDLVAEYLRRDLLNKILGNSDNHGRNISIIRGDDSLRLAPIYDLAPMVMDDAGISRSTKWPRSLELAGEVDWRGVCDALSQFVDPALAFERLRQDAEHLRALPDILVASGLPEVTLNHPQIGLRDLDQRLKTWGLR</sequence>
<proteinExistence type="inferred from homology"/>
<dbReference type="PANTHER" id="PTHR37419">
    <property type="entry name" value="SERINE/THREONINE-PROTEIN KINASE TOXIN HIPA"/>
    <property type="match status" value="1"/>
</dbReference>
<name>A0ABZ1AI80_9PSED</name>
<protein>
    <submittedName>
        <fullName evidence="5">HipA domain-containing protein</fullName>
    </submittedName>
</protein>
<comment type="similarity">
    <text evidence="1">Belongs to the HipA Ser/Thr kinase family.</text>
</comment>
<evidence type="ECO:0000256" key="1">
    <source>
        <dbReference type="ARBA" id="ARBA00010164"/>
    </source>
</evidence>
<evidence type="ECO:0000313" key="5">
    <source>
        <dbReference type="EMBL" id="WRI27653.1"/>
    </source>
</evidence>
<accession>A0ABZ1AI80</accession>
<evidence type="ECO:0000313" key="6">
    <source>
        <dbReference type="Proteomes" id="UP001322392"/>
    </source>
</evidence>
<evidence type="ECO:0000259" key="4">
    <source>
        <dbReference type="Pfam" id="PF07804"/>
    </source>
</evidence>
<feature type="domain" description="HipA-like C-terminal" evidence="4">
    <location>
        <begin position="148"/>
        <end position="358"/>
    </location>
</feature>
<organism evidence="5 6">
    <name type="scientific">Pseudomonas canadensis</name>
    <dbReference type="NCBI Taxonomy" id="915099"/>
    <lineage>
        <taxon>Bacteria</taxon>
        <taxon>Pseudomonadati</taxon>
        <taxon>Pseudomonadota</taxon>
        <taxon>Gammaproteobacteria</taxon>
        <taxon>Pseudomonadales</taxon>
        <taxon>Pseudomonadaceae</taxon>
        <taxon>Pseudomonas</taxon>
    </lineage>
</organism>
<dbReference type="InterPro" id="IPR016869">
    <property type="entry name" value="UCP028135_HipA-like"/>
</dbReference>